<dbReference type="RefSeq" id="XP_016643439.1">
    <property type="nucleotide sequence ID" value="XM_016786837.1"/>
</dbReference>
<dbReference type="PANTHER" id="PTHR39479:SF2">
    <property type="entry name" value="2-OXOADIPATE DIOXYGENASE_DECARBOXYLASE"/>
    <property type="match status" value="1"/>
</dbReference>
<feature type="region of interest" description="Disordered" evidence="10">
    <location>
        <begin position="595"/>
        <end position="641"/>
    </location>
</feature>
<dbReference type="Pfam" id="PF00172">
    <property type="entry name" value="Zn_clus"/>
    <property type="match status" value="1"/>
</dbReference>
<feature type="compositionally biased region" description="Polar residues" evidence="10">
    <location>
        <begin position="983"/>
        <end position="993"/>
    </location>
</feature>
<dbReference type="GO" id="GO:0008270">
    <property type="term" value="F:zinc ion binding"/>
    <property type="evidence" value="ECO:0007669"/>
    <property type="project" value="InterPro"/>
</dbReference>
<dbReference type="VEuPathDB" id="FungiDB:SAPIO_CDS4239"/>
<evidence type="ECO:0000313" key="12">
    <source>
        <dbReference type="EMBL" id="KEZ43640.1"/>
    </source>
</evidence>
<evidence type="ECO:0000256" key="2">
    <source>
        <dbReference type="ARBA" id="ARBA00022964"/>
    </source>
</evidence>
<comment type="similarity">
    <text evidence="6">Belongs to the 2-oxoadipate dioxygenase/decarboxylase family.</text>
</comment>
<keyword evidence="4" id="KW-0408">Iron</keyword>
<evidence type="ECO:0000256" key="5">
    <source>
        <dbReference type="ARBA" id="ARBA00023242"/>
    </source>
</evidence>
<dbReference type="InterPro" id="IPR001138">
    <property type="entry name" value="Zn2Cys6_DnaBD"/>
</dbReference>
<evidence type="ECO:0000259" key="11">
    <source>
        <dbReference type="PROSITE" id="PS50048"/>
    </source>
</evidence>
<dbReference type="Pfam" id="PF07063">
    <property type="entry name" value="HGLS"/>
    <property type="match status" value="1"/>
</dbReference>
<reference evidence="12 13" key="1">
    <citation type="journal article" date="2014" name="Genome Announc.">
        <title>Draft genome sequence of the pathogenic fungus Scedosporium apiospermum.</title>
        <authorList>
            <person name="Vandeputte P."/>
            <person name="Ghamrawi S."/>
            <person name="Rechenmann M."/>
            <person name="Iltis A."/>
            <person name="Giraud S."/>
            <person name="Fleury M."/>
            <person name="Thornton C."/>
            <person name="Delhaes L."/>
            <person name="Meyer W."/>
            <person name="Papon N."/>
            <person name="Bouchara J.P."/>
        </authorList>
    </citation>
    <scope>NUCLEOTIDE SEQUENCE [LARGE SCALE GENOMIC DNA]</scope>
    <source>
        <strain evidence="12 13">IHEM 14462</strain>
    </source>
</reference>
<dbReference type="InterPro" id="IPR036864">
    <property type="entry name" value="Zn2-C6_fun-type_DNA-bd_sf"/>
</dbReference>
<comment type="cofactor">
    <cofactor evidence="1">
        <name>Fe(2+)</name>
        <dbReference type="ChEBI" id="CHEBI:29033"/>
    </cofactor>
</comment>
<keyword evidence="5" id="KW-0539">Nucleus</keyword>
<sequence length="1107" mass="124217">MESISDELRTKFTVALSEMYKSEVPLYGDLIKIVRRVDDLVLRQQGLKRQDLPLRHDLERHGAIRVGSDEEMRIIRRLFAVLGMHPVGYYDLTIVDFPLHATAFRPISEDSLASNPFRVFTSVLRKDLLSEDTRDTVERILKKRSLFTPRLLEILDAAEASGSVKSEDADDFVAESLKIFKWHGRSTVSLKDYLKLKKEHPMIADIVCFPSAHINHLTPRTLDIDLVQEEMIKRHLPAKDRIEGPPRRKCPILLRQTSFKALEEPVSFPGIDGSLTPGSHTARFGEIEQRGAAVTRKGRELYDELLRCATQQAASDGSNFDEAWAKVFEAYPDDWDELRARGLVYFRYRLSGDRRNGTNGVQNSKDLRPDIVSAEDLLSSGVLECEPITYEDFLPLSAAGIFKSNLGEDDSQSPSIRDTLGSISDLEEILGCEIENQSVQHIPVVIGHHAPRGLALQGQDCGNELSLPYVDWNRLCLIISKLTWLDLIEAIMTTPLVPPAKRARADDDESSSTWGKKLSRKRAALACEECRSRKRRCDGGFPACGGCAKRMSTCIYSSDVETRAWNARYADNGFELGTTCSMIQLLRNQLQELEAAEQSNRAPAEGPGAPITENRETSTPSPAPEGRRSQSPNSLPATNKEALDDGATDLHAATAPIEIIGQPTDRDSCCRPPKIIFYLSISSRLTDRDRNRRQRLSVAGLLRTTRLRKADEAAAPGNRRRLPTITIVKSKHPRQSERALFACAIDDELLGDIKGKWNSQPKDVPSLLEAYIQTIKLYNILGHVLDDDEPYESAFHRNVGRSSNEAILDFNALLDLDTAAMKWRDSLPSYLRFDPTSTADFDEPRDESLVYLHARLLIQRPALDLLFQRQNRNKVAARTEPPEFPPLHDLMLRNIAPQCLLIAHKMVESLDADIRSRDLLAWWYNVRYLHSAASTLFVGQLSGCFDGSTSPAASSAGFDLYVQLLRESAKRLLPDQSYQKLSQVNGASGSRSKVTAHDTVRQHQRPNTSGQPDRGFFPHYDVSTSSEQQQTEGTNHGPNDKQKSYQLQRPRSQQWVAEDLAGIELDVELAGDGSFTGDLWNMDLPQSPTWLPGPFIPNWDTFTMPMD</sequence>
<feature type="compositionally biased region" description="Polar residues" evidence="10">
    <location>
        <begin position="1022"/>
        <end position="1037"/>
    </location>
</feature>
<evidence type="ECO:0000256" key="8">
    <source>
        <dbReference type="ARBA" id="ARBA00035034"/>
    </source>
</evidence>
<dbReference type="CDD" id="cd16348">
    <property type="entry name" value="VOC_YdcJ_like"/>
    <property type="match status" value="1"/>
</dbReference>
<dbReference type="SMART" id="SM01150">
    <property type="entry name" value="DUF1338"/>
    <property type="match status" value="1"/>
</dbReference>
<dbReference type="GeneID" id="27723311"/>
<dbReference type="HOGENOM" id="CLU_282304_0_0_1"/>
<evidence type="ECO:0000256" key="3">
    <source>
        <dbReference type="ARBA" id="ARBA00023002"/>
    </source>
</evidence>
<dbReference type="PROSITE" id="PS50048">
    <property type="entry name" value="ZN2_CY6_FUNGAL_2"/>
    <property type="match status" value="1"/>
</dbReference>
<dbReference type="EMBL" id="JOWA01000091">
    <property type="protein sequence ID" value="KEZ43640.1"/>
    <property type="molecule type" value="Genomic_DNA"/>
</dbReference>
<evidence type="ECO:0000256" key="9">
    <source>
        <dbReference type="ARBA" id="ARBA00035045"/>
    </source>
</evidence>
<name>A0A084G8H8_PSEDA</name>
<feature type="domain" description="Zn(2)-C6 fungal-type" evidence="11">
    <location>
        <begin position="526"/>
        <end position="556"/>
    </location>
</feature>
<comment type="caution">
    <text evidence="12">The sequence shown here is derived from an EMBL/GenBank/DDBJ whole genome shotgun (WGS) entry which is preliminary data.</text>
</comment>
<dbReference type="InterPro" id="IPR047869">
    <property type="entry name" value="YdcJ_bac-like"/>
</dbReference>
<evidence type="ECO:0000256" key="6">
    <source>
        <dbReference type="ARBA" id="ARBA00035013"/>
    </source>
</evidence>
<keyword evidence="2" id="KW-0223">Dioxygenase</keyword>
<dbReference type="CDD" id="cd00067">
    <property type="entry name" value="GAL4"/>
    <property type="match status" value="1"/>
</dbReference>
<dbReference type="OrthoDB" id="8300246at2759"/>
<evidence type="ECO:0000256" key="4">
    <source>
        <dbReference type="ARBA" id="ARBA00023004"/>
    </source>
</evidence>
<dbReference type="GO" id="GO:0051213">
    <property type="term" value="F:dioxygenase activity"/>
    <property type="evidence" value="ECO:0007669"/>
    <property type="project" value="UniProtKB-KW"/>
</dbReference>
<evidence type="ECO:0000256" key="1">
    <source>
        <dbReference type="ARBA" id="ARBA00001954"/>
    </source>
</evidence>
<accession>A0A084G8H8</accession>
<evidence type="ECO:0000313" key="13">
    <source>
        <dbReference type="Proteomes" id="UP000028545"/>
    </source>
</evidence>
<dbReference type="KEGG" id="sapo:SAPIO_CDS4239"/>
<organism evidence="12 13">
    <name type="scientific">Pseudallescheria apiosperma</name>
    <name type="common">Scedosporium apiospermum</name>
    <dbReference type="NCBI Taxonomy" id="563466"/>
    <lineage>
        <taxon>Eukaryota</taxon>
        <taxon>Fungi</taxon>
        <taxon>Dikarya</taxon>
        <taxon>Ascomycota</taxon>
        <taxon>Pezizomycotina</taxon>
        <taxon>Sordariomycetes</taxon>
        <taxon>Hypocreomycetidae</taxon>
        <taxon>Microascales</taxon>
        <taxon>Microascaceae</taxon>
        <taxon>Scedosporium</taxon>
    </lineage>
</organism>
<protein>
    <recommendedName>
        <fullName evidence="8">2-oxoadipate dioxygenase/decarboxylase</fullName>
        <ecNumber evidence="7">1.13.11.93</ecNumber>
    </recommendedName>
    <alternativeName>
        <fullName evidence="9">2-hydroxyglutarate synthase</fullName>
    </alternativeName>
</protein>
<dbReference type="GO" id="GO:0000981">
    <property type="term" value="F:DNA-binding transcription factor activity, RNA polymerase II-specific"/>
    <property type="evidence" value="ECO:0007669"/>
    <property type="project" value="InterPro"/>
</dbReference>
<dbReference type="SUPFAM" id="SSF57701">
    <property type="entry name" value="Zn2/Cys6 DNA-binding domain"/>
    <property type="match status" value="1"/>
</dbReference>
<dbReference type="PROSITE" id="PS00463">
    <property type="entry name" value="ZN2_CY6_FUNGAL_1"/>
    <property type="match status" value="1"/>
</dbReference>
<dbReference type="Proteomes" id="UP000028545">
    <property type="component" value="Unassembled WGS sequence"/>
</dbReference>
<evidence type="ECO:0000256" key="7">
    <source>
        <dbReference type="ARBA" id="ARBA00035023"/>
    </source>
</evidence>
<dbReference type="InterPro" id="IPR009770">
    <property type="entry name" value="HGLS"/>
</dbReference>
<feature type="region of interest" description="Disordered" evidence="10">
    <location>
        <begin position="983"/>
        <end position="1051"/>
    </location>
</feature>
<dbReference type="PANTHER" id="PTHR39479">
    <property type="match status" value="1"/>
</dbReference>
<dbReference type="AlphaFoldDB" id="A0A084G8H8"/>
<gene>
    <name evidence="12" type="ORF">SAPIO_CDS4239</name>
</gene>
<dbReference type="Gene3D" id="4.10.240.10">
    <property type="entry name" value="Zn(2)-C6 fungal-type DNA-binding domain"/>
    <property type="match status" value="1"/>
</dbReference>
<keyword evidence="3" id="KW-0560">Oxidoreductase</keyword>
<dbReference type="SMART" id="SM00066">
    <property type="entry name" value="GAL4"/>
    <property type="match status" value="1"/>
</dbReference>
<dbReference type="Gene3D" id="3.10.180.80">
    <property type="entry name" value="Uncharacterised protein PF07063, DUF1338"/>
    <property type="match status" value="1"/>
</dbReference>
<dbReference type="CDD" id="cd12148">
    <property type="entry name" value="fungal_TF_MHR"/>
    <property type="match status" value="1"/>
</dbReference>
<keyword evidence="13" id="KW-1185">Reference proteome</keyword>
<dbReference type="EC" id="1.13.11.93" evidence="7"/>
<proteinExistence type="inferred from homology"/>
<evidence type="ECO:0000256" key="10">
    <source>
        <dbReference type="SAM" id="MobiDB-lite"/>
    </source>
</evidence>